<evidence type="ECO:0000313" key="2">
    <source>
        <dbReference type="EMBL" id="OWR43689.1"/>
    </source>
</evidence>
<dbReference type="Proteomes" id="UP000007151">
    <property type="component" value="Unassembled WGS sequence"/>
</dbReference>
<keyword evidence="3" id="KW-1185">Reference proteome</keyword>
<evidence type="ECO:0000313" key="3">
    <source>
        <dbReference type="Proteomes" id="UP000007151"/>
    </source>
</evidence>
<proteinExistence type="predicted"/>
<feature type="compositionally biased region" description="Basic residues" evidence="1">
    <location>
        <begin position="122"/>
        <end position="139"/>
    </location>
</feature>
<gene>
    <name evidence="2" type="ORF">KGM_214104</name>
</gene>
<name>A0A212EQD2_DANPL</name>
<feature type="region of interest" description="Disordered" evidence="1">
    <location>
        <begin position="66"/>
        <end position="139"/>
    </location>
</feature>
<dbReference type="EMBL" id="AGBW02013271">
    <property type="protein sequence ID" value="OWR43689.1"/>
    <property type="molecule type" value="Genomic_DNA"/>
</dbReference>
<dbReference type="KEGG" id="dpl:KGM_214104"/>
<reference evidence="2 3" key="1">
    <citation type="journal article" date="2011" name="Cell">
        <title>The monarch butterfly genome yields insights into long-distance migration.</title>
        <authorList>
            <person name="Zhan S."/>
            <person name="Merlin C."/>
            <person name="Boore J.L."/>
            <person name="Reppert S.M."/>
        </authorList>
    </citation>
    <scope>NUCLEOTIDE SEQUENCE [LARGE SCALE GENOMIC DNA]</scope>
    <source>
        <strain evidence="2">F-2</strain>
    </source>
</reference>
<evidence type="ECO:0000256" key="1">
    <source>
        <dbReference type="SAM" id="MobiDB-lite"/>
    </source>
</evidence>
<protein>
    <submittedName>
        <fullName evidence="2">Uncharacterized protein</fullName>
    </submittedName>
</protein>
<dbReference type="AlphaFoldDB" id="A0A212EQD2"/>
<dbReference type="InParanoid" id="A0A212EQD2"/>
<accession>A0A212EQD2</accession>
<feature type="compositionally biased region" description="Gly residues" evidence="1">
    <location>
        <begin position="87"/>
        <end position="103"/>
    </location>
</feature>
<comment type="caution">
    <text evidence="2">The sequence shown here is derived from an EMBL/GenBank/DDBJ whole genome shotgun (WGS) entry which is preliminary data.</text>
</comment>
<feature type="compositionally biased region" description="Gly residues" evidence="1">
    <location>
        <begin position="68"/>
        <end position="79"/>
    </location>
</feature>
<organism evidence="2 3">
    <name type="scientific">Danaus plexippus plexippus</name>
    <dbReference type="NCBI Taxonomy" id="278856"/>
    <lineage>
        <taxon>Eukaryota</taxon>
        <taxon>Metazoa</taxon>
        <taxon>Ecdysozoa</taxon>
        <taxon>Arthropoda</taxon>
        <taxon>Hexapoda</taxon>
        <taxon>Insecta</taxon>
        <taxon>Pterygota</taxon>
        <taxon>Neoptera</taxon>
        <taxon>Endopterygota</taxon>
        <taxon>Lepidoptera</taxon>
        <taxon>Glossata</taxon>
        <taxon>Ditrysia</taxon>
        <taxon>Papilionoidea</taxon>
        <taxon>Nymphalidae</taxon>
        <taxon>Danainae</taxon>
        <taxon>Danaini</taxon>
        <taxon>Danaina</taxon>
        <taxon>Danaus</taxon>
        <taxon>Danaus</taxon>
    </lineage>
</organism>
<sequence>MATPRLPTGLELNSQLNKLYQSDSTAAVQGLSREGAATVGKQNCDLHEAAAARRTVASLATRLKMQGSAGGGWRGGGVSAGRHWSGKGPGGPQGAGSAGGPGGAAHSPPPAGRPPHNARSLRAVRSRARYHAAHRRESM</sequence>